<dbReference type="GeneID" id="118344176"/>
<name>A0A6P9DWP2_JUGRE</name>
<evidence type="ECO:0000256" key="1">
    <source>
        <dbReference type="SAM" id="MobiDB-lite"/>
    </source>
</evidence>
<evidence type="ECO:0000313" key="3">
    <source>
        <dbReference type="Proteomes" id="UP000235220"/>
    </source>
</evidence>
<keyword evidence="3" id="KW-1185">Reference proteome</keyword>
<dbReference type="CDD" id="cd09272">
    <property type="entry name" value="RNase_HI_RT_Ty1"/>
    <property type="match status" value="1"/>
</dbReference>
<reference evidence="4" key="1">
    <citation type="submission" date="2025-08" db="UniProtKB">
        <authorList>
            <consortium name="RefSeq"/>
        </authorList>
    </citation>
    <scope>IDENTIFICATION</scope>
    <source>
        <tissue evidence="4">Leaves</tissue>
    </source>
</reference>
<dbReference type="Pfam" id="PF07727">
    <property type="entry name" value="RVT_2"/>
    <property type="match status" value="1"/>
</dbReference>
<dbReference type="PANTHER" id="PTHR11439">
    <property type="entry name" value="GAG-POL-RELATED RETROTRANSPOSON"/>
    <property type="match status" value="1"/>
</dbReference>
<accession>A0A6P9DWP2</accession>
<sequence length="441" mass="49261">MTVDHSQLDQSTNYMGKDCVVVGNGPPLQHLAPSPSPSEPSTDSTPTAVIPLGTHPMFTRAKAGIFKTRHPANLSFLGTSGLLPALLASTKPKGFKYAAKNPNWLAAMDEEIHALKNNHTWVLVHWPANTNIVGSKWVLWTKYFPDESVERLKVRLVAKGYTQKWPIRQLDVKNVFLNGTLIDQVYMEQPPGLVDTSLFIYYQKSNIIYLLLYVDDIIITDNNYSLLDSFTCKLNSKFATKDLGSLSYFLGLKATPTSDGLFINQLKYARDILSRVQLLDSKPVHTPMVISQPLSTDGSLFSDPTLYKSLVGTLQYLTITRLDIAHAVNSVSQFLHAPIEDHFLAVKCILLYVRGTIHFDLTFCPSSSLGALVAYFDANWAGYPDTRRSTSGYSIYLGDNLVSWRAKKQPTVSCSSCESEYRVLAFTIAELIWLTHLLRDL</sequence>
<dbReference type="InterPro" id="IPR043502">
    <property type="entry name" value="DNA/RNA_pol_sf"/>
</dbReference>
<dbReference type="InParanoid" id="A0A6P9DWP2"/>
<dbReference type="SUPFAM" id="SSF56672">
    <property type="entry name" value="DNA/RNA polymerases"/>
    <property type="match status" value="1"/>
</dbReference>
<evidence type="ECO:0000259" key="2">
    <source>
        <dbReference type="Pfam" id="PF07727"/>
    </source>
</evidence>
<feature type="domain" description="Reverse transcriptase Ty1/copia-type" evidence="2">
    <location>
        <begin position="197"/>
        <end position="289"/>
    </location>
</feature>
<feature type="region of interest" description="Disordered" evidence="1">
    <location>
        <begin position="25"/>
        <end position="49"/>
    </location>
</feature>
<gene>
    <name evidence="4" type="primary">LOC118344176</name>
</gene>
<dbReference type="PANTHER" id="PTHR11439:SF455">
    <property type="entry name" value="RLK (RECEPTOR-LIKE PROTEIN KINASE) 8, PUTATIVE-RELATED"/>
    <property type="match status" value="1"/>
</dbReference>
<dbReference type="RefSeq" id="XP_035540055.1">
    <property type="nucleotide sequence ID" value="XM_035684162.1"/>
</dbReference>
<dbReference type="InterPro" id="IPR013103">
    <property type="entry name" value="RVT_2"/>
</dbReference>
<dbReference type="AlphaFoldDB" id="A0A6P9DWP2"/>
<dbReference type="OrthoDB" id="1931513at2759"/>
<organism evidence="3 4">
    <name type="scientific">Juglans regia</name>
    <name type="common">English walnut</name>
    <dbReference type="NCBI Taxonomy" id="51240"/>
    <lineage>
        <taxon>Eukaryota</taxon>
        <taxon>Viridiplantae</taxon>
        <taxon>Streptophyta</taxon>
        <taxon>Embryophyta</taxon>
        <taxon>Tracheophyta</taxon>
        <taxon>Spermatophyta</taxon>
        <taxon>Magnoliopsida</taxon>
        <taxon>eudicotyledons</taxon>
        <taxon>Gunneridae</taxon>
        <taxon>Pentapetalae</taxon>
        <taxon>rosids</taxon>
        <taxon>fabids</taxon>
        <taxon>Fagales</taxon>
        <taxon>Juglandaceae</taxon>
        <taxon>Juglans</taxon>
    </lineage>
</organism>
<evidence type="ECO:0000313" key="4">
    <source>
        <dbReference type="RefSeq" id="XP_035540055.1"/>
    </source>
</evidence>
<proteinExistence type="predicted"/>
<dbReference type="Proteomes" id="UP000235220">
    <property type="component" value="Chromosome 13"/>
</dbReference>
<protein>
    <submittedName>
        <fullName evidence="4">Uncharacterized mitochondrial protein AtMg00810-like</fullName>
    </submittedName>
</protein>
<dbReference type="KEGG" id="jre:118344176"/>